<dbReference type="OMA" id="EMMMMTQ"/>
<dbReference type="Pfam" id="PF01145">
    <property type="entry name" value="Band_7"/>
    <property type="match status" value="1"/>
</dbReference>
<dbReference type="PANTHER" id="PTHR43327">
    <property type="entry name" value="STOMATIN-LIKE PROTEIN 2, MITOCHONDRIAL"/>
    <property type="match status" value="1"/>
</dbReference>
<dbReference type="KEGG" id="olu:OSTLU_49504"/>
<dbReference type="SMART" id="SM00244">
    <property type="entry name" value="PHB"/>
    <property type="match status" value="1"/>
</dbReference>
<dbReference type="CDD" id="cd03407">
    <property type="entry name" value="SPFH_like_u4"/>
    <property type="match status" value="1"/>
</dbReference>
<dbReference type="PANTHER" id="PTHR43327:SF31">
    <property type="entry name" value="HYPERSENSITIVE-INDUCED RESPONSE PROTEIN 2"/>
    <property type="match status" value="1"/>
</dbReference>
<evidence type="ECO:0000313" key="3">
    <source>
        <dbReference type="Proteomes" id="UP000001568"/>
    </source>
</evidence>
<dbReference type="EMBL" id="CP000584">
    <property type="protein sequence ID" value="ABO95856.1"/>
    <property type="molecule type" value="Genomic_DNA"/>
</dbReference>
<dbReference type="Proteomes" id="UP000001568">
    <property type="component" value="Chromosome 4"/>
</dbReference>
<dbReference type="Gramene" id="ABO95856">
    <property type="protein sequence ID" value="ABO95856"/>
    <property type="gene ID" value="OSTLU_49504"/>
</dbReference>
<sequence length="297" mass="32292">MTAGPTGCCCFTCVPTGTVQVIQQCGKFAFFAREGCHFVNPFIGQAVAGTVSTRVQSLDVSVETKTKDNVFVTIVVSTQYQVLSMDETRLYDAFYKLTDSKAQIRSYVFDVVRSTVPRIKLDDVFESKEEIAQSVKELLSKSMEGFGYQIMNTLVTDIAPDARVKQAMNEINAAQRARVAAQDRAEADKIMVVKAAEADAESKYLAGTGMARQRQAIIAGLRESVVDFQESVDGISSKDVLEMMMMTQYFDTMKEVGTQGGNSTIFVPSGPGAVAEASRDIRMGLMQGQAAQIGRGA</sequence>
<feature type="domain" description="Band 7" evidence="1">
    <location>
        <begin position="9"/>
        <end position="172"/>
    </location>
</feature>
<protein>
    <recommendedName>
        <fullName evidence="1">Band 7 domain-containing protein</fullName>
    </recommendedName>
</protein>
<dbReference type="RefSeq" id="XP_001417563.1">
    <property type="nucleotide sequence ID" value="XM_001417526.1"/>
</dbReference>
<keyword evidence="3" id="KW-1185">Reference proteome</keyword>
<name>A4RWE2_OSTLU</name>
<dbReference type="InterPro" id="IPR001107">
    <property type="entry name" value="Band_7"/>
</dbReference>
<dbReference type="InterPro" id="IPR036013">
    <property type="entry name" value="Band_7/SPFH_dom_sf"/>
</dbReference>
<evidence type="ECO:0000313" key="2">
    <source>
        <dbReference type="EMBL" id="ABO95856.1"/>
    </source>
</evidence>
<dbReference type="AlphaFoldDB" id="A4RWE2"/>
<dbReference type="GeneID" id="5001621"/>
<evidence type="ECO:0000259" key="1">
    <source>
        <dbReference type="SMART" id="SM00244"/>
    </source>
</evidence>
<gene>
    <name evidence="2" type="ORF">OSTLU_49504</name>
</gene>
<organism evidence="2 3">
    <name type="scientific">Ostreococcus lucimarinus (strain CCE9901)</name>
    <dbReference type="NCBI Taxonomy" id="436017"/>
    <lineage>
        <taxon>Eukaryota</taxon>
        <taxon>Viridiplantae</taxon>
        <taxon>Chlorophyta</taxon>
        <taxon>Mamiellophyceae</taxon>
        <taxon>Mamiellales</taxon>
        <taxon>Bathycoccaceae</taxon>
        <taxon>Ostreococcus</taxon>
    </lineage>
</organism>
<dbReference type="InterPro" id="IPR050710">
    <property type="entry name" value="Band7/mec-2_domain"/>
</dbReference>
<dbReference type="HOGENOM" id="CLU_024949_5_1_1"/>
<dbReference type="eggNOG" id="KOG2620">
    <property type="taxonomic scope" value="Eukaryota"/>
</dbReference>
<dbReference type="OrthoDB" id="434619at2759"/>
<proteinExistence type="predicted"/>
<dbReference type="Gene3D" id="3.30.479.30">
    <property type="entry name" value="Band 7 domain"/>
    <property type="match status" value="1"/>
</dbReference>
<dbReference type="SUPFAM" id="SSF117892">
    <property type="entry name" value="Band 7/SPFH domain"/>
    <property type="match status" value="1"/>
</dbReference>
<reference evidence="2 3" key="1">
    <citation type="journal article" date="2007" name="Proc. Natl. Acad. Sci. U.S.A.">
        <title>The tiny eukaryote Ostreococcus provides genomic insights into the paradox of plankton speciation.</title>
        <authorList>
            <person name="Palenik B."/>
            <person name="Grimwood J."/>
            <person name="Aerts A."/>
            <person name="Rouze P."/>
            <person name="Salamov A."/>
            <person name="Putnam N."/>
            <person name="Dupont C."/>
            <person name="Jorgensen R."/>
            <person name="Derelle E."/>
            <person name="Rombauts S."/>
            <person name="Zhou K."/>
            <person name="Otillar R."/>
            <person name="Merchant S.S."/>
            <person name="Podell S."/>
            <person name="Gaasterland T."/>
            <person name="Napoli C."/>
            <person name="Gendler K."/>
            <person name="Manuell A."/>
            <person name="Tai V."/>
            <person name="Vallon O."/>
            <person name="Piganeau G."/>
            <person name="Jancek S."/>
            <person name="Heijde M."/>
            <person name="Jabbari K."/>
            <person name="Bowler C."/>
            <person name="Lohr M."/>
            <person name="Robbens S."/>
            <person name="Werner G."/>
            <person name="Dubchak I."/>
            <person name="Pazour G.J."/>
            <person name="Ren Q."/>
            <person name="Paulsen I."/>
            <person name="Delwiche C."/>
            <person name="Schmutz J."/>
            <person name="Rokhsar D."/>
            <person name="Van de Peer Y."/>
            <person name="Moreau H."/>
            <person name="Grigoriev I.V."/>
        </authorList>
    </citation>
    <scope>NUCLEOTIDE SEQUENCE [LARGE SCALE GENOMIC DNA]</scope>
    <source>
        <strain evidence="2 3">CCE9901</strain>
    </source>
</reference>
<dbReference type="STRING" id="436017.A4RWE2"/>
<accession>A4RWE2</accession>